<dbReference type="EMBL" id="CP044065">
    <property type="protein sequence ID" value="QET02439.1"/>
    <property type="molecule type" value="Genomic_DNA"/>
</dbReference>
<dbReference type="SUPFAM" id="SSF48008">
    <property type="entry name" value="GntR ligand-binding domain-like"/>
    <property type="match status" value="1"/>
</dbReference>
<gene>
    <name evidence="5" type="ORF">FOB72_10580</name>
</gene>
<dbReference type="PANTHER" id="PTHR43537">
    <property type="entry name" value="TRANSCRIPTIONAL REGULATOR, GNTR FAMILY"/>
    <property type="match status" value="1"/>
</dbReference>
<keyword evidence="1" id="KW-0805">Transcription regulation</keyword>
<dbReference type="OrthoDB" id="9799812at2"/>
<evidence type="ECO:0000259" key="4">
    <source>
        <dbReference type="PROSITE" id="PS50949"/>
    </source>
</evidence>
<proteinExistence type="predicted"/>
<dbReference type="Pfam" id="PF07729">
    <property type="entry name" value="FCD"/>
    <property type="match status" value="1"/>
</dbReference>
<dbReference type="RefSeq" id="WP_150372473.1">
    <property type="nucleotide sequence ID" value="NZ_CP044065.1"/>
</dbReference>
<dbReference type="CDD" id="cd07377">
    <property type="entry name" value="WHTH_GntR"/>
    <property type="match status" value="1"/>
</dbReference>
<protein>
    <submittedName>
        <fullName evidence="5">GntR family transcriptional regulator</fullName>
    </submittedName>
</protein>
<dbReference type="Gene3D" id="1.10.10.10">
    <property type="entry name" value="Winged helix-like DNA-binding domain superfamily/Winged helix DNA-binding domain"/>
    <property type="match status" value="1"/>
</dbReference>
<dbReference type="GO" id="GO:0003677">
    <property type="term" value="F:DNA binding"/>
    <property type="evidence" value="ECO:0007669"/>
    <property type="project" value="UniProtKB-KW"/>
</dbReference>
<accession>A0A5P2H515</accession>
<reference evidence="5 6" key="1">
    <citation type="submission" date="2019-09" db="EMBL/GenBank/DDBJ databases">
        <title>FDA dAtabase for Regulatory Grade micrObial Sequences (FDA-ARGOS): Supporting development and validation of Infectious Disease Dx tests.</title>
        <authorList>
            <person name="Sciortino C."/>
            <person name="Tallon L."/>
            <person name="Sadzewicz L."/>
            <person name="Vavikolanu K."/>
            <person name="Mehta A."/>
            <person name="Aluvathingal J."/>
            <person name="Nadendla S."/>
            <person name="Nandy P."/>
            <person name="Geyer C."/>
            <person name="Yan Y."/>
            <person name="Sichtig H."/>
        </authorList>
    </citation>
    <scope>NUCLEOTIDE SEQUENCE [LARGE SCALE GENOMIC DNA]</scope>
    <source>
        <strain evidence="5 6">FDAARGOS_664</strain>
    </source>
</reference>
<dbReference type="InterPro" id="IPR011711">
    <property type="entry name" value="GntR_C"/>
</dbReference>
<dbReference type="GO" id="GO:0003700">
    <property type="term" value="F:DNA-binding transcription factor activity"/>
    <property type="evidence" value="ECO:0007669"/>
    <property type="project" value="InterPro"/>
</dbReference>
<evidence type="ECO:0000256" key="2">
    <source>
        <dbReference type="ARBA" id="ARBA00023125"/>
    </source>
</evidence>
<evidence type="ECO:0000256" key="3">
    <source>
        <dbReference type="ARBA" id="ARBA00023163"/>
    </source>
</evidence>
<dbReference type="Proteomes" id="UP000322822">
    <property type="component" value="Chromosome 1"/>
</dbReference>
<dbReference type="AlphaFoldDB" id="A0A5P2H515"/>
<dbReference type="InterPro" id="IPR036390">
    <property type="entry name" value="WH_DNA-bd_sf"/>
</dbReference>
<keyword evidence="3" id="KW-0804">Transcription</keyword>
<dbReference type="SUPFAM" id="SSF46785">
    <property type="entry name" value="Winged helix' DNA-binding domain"/>
    <property type="match status" value="1"/>
</dbReference>
<dbReference type="Gene3D" id="1.20.120.530">
    <property type="entry name" value="GntR ligand-binding domain-like"/>
    <property type="match status" value="1"/>
</dbReference>
<feature type="domain" description="HTH gntR-type" evidence="4">
    <location>
        <begin position="18"/>
        <end position="85"/>
    </location>
</feature>
<organism evidence="5 6">
    <name type="scientific">Cupriavidus pauculus</name>
    <dbReference type="NCBI Taxonomy" id="82633"/>
    <lineage>
        <taxon>Bacteria</taxon>
        <taxon>Pseudomonadati</taxon>
        <taxon>Pseudomonadota</taxon>
        <taxon>Betaproteobacteria</taxon>
        <taxon>Burkholderiales</taxon>
        <taxon>Burkholderiaceae</taxon>
        <taxon>Cupriavidus</taxon>
    </lineage>
</organism>
<dbReference type="PROSITE" id="PS50949">
    <property type="entry name" value="HTH_GNTR"/>
    <property type="match status" value="1"/>
</dbReference>
<dbReference type="InterPro" id="IPR000524">
    <property type="entry name" value="Tscrpt_reg_HTH_GntR"/>
</dbReference>
<evidence type="ECO:0000313" key="5">
    <source>
        <dbReference type="EMBL" id="QET02439.1"/>
    </source>
</evidence>
<name>A0A5P2H515_9BURK</name>
<sequence>MTDATLTDDRVLPDDVRTSRADSVYALLKRDIADFRLIPGDRFTEAEVCERLHVSRTPVRQALFRLKQEGFVDVSFRAGWRVLPFDFSKLDELYELRMLLETEAVRRVCTMDRETMDTALAELAAIWLVAPEHRLSDLAHVGELDEAFHCALLDVAGNTEMARVHREVTERIRIVRRLDFTRQARVDATYDEHGAILRAILAHRADEATRLLRTHIGTSQAEVRKITLHEVYLAKSRAHGGAD</sequence>
<evidence type="ECO:0000256" key="1">
    <source>
        <dbReference type="ARBA" id="ARBA00023015"/>
    </source>
</evidence>
<dbReference type="SMART" id="SM00895">
    <property type="entry name" value="FCD"/>
    <property type="match status" value="1"/>
</dbReference>
<dbReference type="InterPro" id="IPR008920">
    <property type="entry name" value="TF_FadR/GntR_C"/>
</dbReference>
<dbReference type="SMART" id="SM00345">
    <property type="entry name" value="HTH_GNTR"/>
    <property type="match status" value="1"/>
</dbReference>
<dbReference type="PANTHER" id="PTHR43537:SF45">
    <property type="entry name" value="GNTR FAMILY REGULATORY PROTEIN"/>
    <property type="match status" value="1"/>
</dbReference>
<dbReference type="InterPro" id="IPR036388">
    <property type="entry name" value="WH-like_DNA-bd_sf"/>
</dbReference>
<keyword evidence="2" id="KW-0238">DNA-binding</keyword>
<evidence type="ECO:0000313" key="6">
    <source>
        <dbReference type="Proteomes" id="UP000322822"/>
    </source>
</evidence>
<dbReference type="Pfam" id="PF00392">
    <property type="entry name" value="GntR"/>
    <property type="match status" value="1"/>
</dbReference>